<evidence type="ECO:0000313" key="2">
    <source>
        <dbReference type="Proteomes" id="UP001156903"/>
    </source>
</evidence>
<keyword evidence="2" id="KW-1185">Reference proteome</keyword>
<protein>
    <submittedName>
        <fullName evidence="1">Uncharacterized protein</fullName>
    </submittedName>
</protein>
<name>A0ABQ6BWY3_9BURK</name>
<sequence>MTRLSRSVVDNKVTPGLSGYSWPLTGSLMRIAESPEQDVQTLSAIRAGLCRIPAGSRMKDTTAK</sequence>
<comment type="caution">
    <text evidence="1">The sequence shown here is derived from an EMBL/GenBank/DDBJ whole genome shotgun (WGS) entry which is preliminary data.</text>
</comment>
<reference evidence="2" key="1">
    <citation type="journal article" date="2019" name="Int. J. Syst. Evol. Microbiol.">
        <title>The Global Catalogue of Microorganisms (GCM) 10K type strain sequencing project: providing services to taxonomists for standard genome sequencing and annotation.</title>
        <authorList>
            <consortium name="The Broad Institute Genomics Platform"/>
            <consortium name="The Broad Institute Genome Sequencing Center for Infectious Disease"/>
            <person name="Wu L."/>
            <person name="Ma J."/>
        </authorList>
    </citation>
    <scope>NUCLEOTIDE SEQUENCE [LARGE SCALE GENOMIC DNA]</scope>
    <source>
        <strain evidence="2">NBRC 109341</strain>
    </source>
</reference>
<accession>A0ABQ6BWY3</accession>
<dbReference type="EMBL" id="BSPB01000001">
    <property type="protein sequence ID" value="GLS12671.1"/>
    <property type="molecule type" value="Genomic_DNA"/>
</dbReference>
<gene>
    <name evidence="1" type="ORF">GCM10007935_00970</name>
</gene>
<proteinExistence type="predicted"/>
<dbReference type="Proteomes" id="UP001156903">
    <property type="component" value="Unassembled WGS sequence"/>
</dbReference>
<evidence type="ECO:0000313" key="1">
    <source>
        <dbReference type="EMBL" id="GLS12671.1"/>
    </source>
</evidence>
<organism evidence="1 2">
    <name type="scientific">Hydrogenophaga electricum</name>
    <dbReference type="NCBI Taxonomy" id="1230953"/>
    <lineage>
        <taxon>Bacteria</taxon>
        <taxon>Pseudomonadati</taxon>
        <taxon>Pseudomonadota</taxon>
        <taxon>Betaproteobacteria</taxon>
        <taxon>Burkholderiales</taxon>
        <taxon>Comamonadaceae</taxon>
        <taxon>Hydrogenophaga</taxon>
    </lineage>
</organism>